<comment type="caution">
    <text evidence="8">The sequence shown here is derived from an EMBL/GenBank/DDBJ whole genome shotgun (WGS) entry which is preliminary data.</text>
</comment>
<keyword evidence="3" id="KW-1003">Cell membrane</keyword>
<dbReference type="InterPro" id="IPR051539">
    <property type="entry name" value="T4SS-coupling_protein"/>
</dbReference>
<dbReference type="GO" id="GO:0005886">
    <property type="term" value="C:plasma membrane"/>
    <property type="evidence" value="ECO:0007669"/>
    <property type="project" value="UniProtKB-SubCell"/>
</dbReference>
<accession>A0A9X4SRA4</accession>
<dbReference type="PANTHER" id="PTHR37937">
    <property type="entry name" value="CONJUGATIVE TRANSFER: DNA TRANSPORT"/>
    <property type="match status" value="1"/>
</dbReference>
<evidence type="ECO:0000256" key="3">
    <source>
        <dbReference type="ARBA" id="ARBA00022475"/>
    </source>
</evidence>
<feature type="transmembrane region" description="Helical" evidence="7">
    <location>
        <begin position="73"/>
        <end position="96"/>
    </location>
</feature>
<keyword evidence="6 7" id="KW-0472">Membrane</keyword>
<reference evidence="8" key="1">
    <citation type="submission" date="2016-03" db="EMBL/GenBank/DDBJ databases">
        <title>Co-evolution between Pasteurellaceae and their hosts.</title>
        <authorList>
            <person name="Hansen M.J."/>
            <person name="Bojesen A.M."/>
            <person name="Planet P."/>
        </authorList>
    </citation>
    <scope>NUCLEOTIDE SEQUENCE</scope>
    <source>
        <strain evidence="8">146/S8/89</strain>
    </source>
</reference>
<evidence type="ECO:0000256" key="7">
    <source>
        <dbReference type="SAM" id="Phobius"/>
    </source>
</evidence>
<dbReference type="CDD" id="cd01127">
    <property type="entry name" value="TrwB_TraG_TraD_VirD4"/>
    <property type="match status" value="1"/>
</dbReference>
<organism evidence="8 9">
    <name type="scientific">Volucribacter amazonae</name>
    <dbReference type="NCBI Taxonomy" id="256731"/>
    <lineage>
        <taxon>Bacteria</taxon>
        <taxon>Pseudomonadati</taxon>
        <taxon>Pseudomonadota</taxon>
        <taxon>Gammaproteobacteria</taxon>
        <taxon>Pasteurellales</taxon>
        <taxon>Pasteurellaceae</taxon>
        <taxon>Volucribacter</taxon>
    </lineage>
</organism>
<proteinExistence type="inferred from homology"/>
<evidence type="ECO:0000313" key="9">
    <source>
        <dbReference type="Proteomes" id="UP001155500"/>
    </source>
</evidence>
<dbReference type="Pfam" id="PF02534">
    <property type="entry name" value="T4SS-DNA_transf"/>
    <property type="match status" value="1"/>
</dbReference>
<comment type="similarity">
    <text evidence="2">Belongs to the VirD4/TraG family.</text>
</comment>
<sequence length="612" mass="69174">MAEQIGKRKFIILIIITLIAIIITAFLGSIQAGKLAYDWLGIKSPPTITSIFDLLNAISQSGDNIPKLNKLKIIGATIIGVLITISPLILLAIILFKLKSKEELYGSANFATDFDIKKAGLLPTKAQRQKLKYPSILIGKYKNQFLHFSGQQFLYLGAPTRSGKGVGIVIPNLLNYADSVVCVDIKFENFLFTAGFREKCGQKVFLFSPDGFAESEDIRKNGEIKSHHYNPLHYIRRDMKYRDGDVQKIVDILFPPNDGDIWKGLAGNLAKGLICYLLDTEQNQVAERKWNHNIKVIKPTIPLMMKLGTDKGGYSSFIERALKEHEDEENPLSEATRAAFNEFLEMHDKGRSSVLMTFNAEMKVYTNPTCAEALSDNDFDFENLRRERMSIYVGLSPDGLVTYSRLINLFFSQLIMVNTRTLPDQDPNLKYQVLLVLDEFPALGAVNILADAIGFTAGYNVRYLIIVQDHAQLCSPKLYGKERADNLRKNCMIRLVYPPKEVDATTNEISETLGYKTVTTKDTSFSYSGGKRTRSVSTKRERRALMLPQEIVDLGTINYKNTTVASKEIVIMEKVKPFIADKIIYFDEPVFQQRKDYSLKNIPKIPLLFKNH</sequence>
<dbReference type="AlphaFoldDB" id="A0A9X4SRA4"/>
<keyword evidence="9" id="KW-1185">Reference proteome</keyword>
<evidence type="ECO:0000313" key="8">
    <source>
        <dbReference type="EMBL" id="MDG6896411.1"/>
    </source>
</evidence>
<evidence type="ECO:0000256" key="4">
    <source>
        <dbReference type="ARBA" id="ARBA00022692"/>
    </source>
</evidence>
<evidence type="ECO:0000256" key="1">
    <source>
        <dbReference type="ARBA" id="ARBA00004651"/>
    </source>
</evidence>
<dbReference type="InterPro" id="IPR027417">
    <property type="entry name" value="P-loop_NTPase"/>
</dbReference>
<comment type="subcellular location">
    <subcellularLocation>
        <location evidence="1">Cell membrane</location>
        <topology evidence="1">Multi-pass membrane protein</topology>
    </subcellularLocation>
</comment>
<dbReference type="InterPro" id="IPR003688">
    <property type="entry name" value="TraG/VirD4"/>
</dbReference>
<protein>
    <submittedName>
        <fullName evidence="8">Conjugal transfer protein TraK</fullName>
    </submittedName>
</protein>
<name>A0A9X4SRA4_9PAST</name>
<dbReference type="SUPFAM" id="SSF52540">
    <property type="entry name" value="P-loop containing nucleoside triphosphate hydrolases"/>
    <property type="match status" value="1"/>
</dbReference>
<gene>
    <name evidence="8" type="ORF">A6A20_12475</name>
</gene>
<keyword evidence="5 7" id="KW-1133">Transmembrane helix</keyword>
<dbReference type="RefSeq" id="WP_279573852.1">
    <property type="nucleotide sequence ID" value="NZ_LWID01000002.1"/>
</dbReference>
<dbReference type="Gene3D" id="3.40.50.300">
    <property type="entry name" value="P-loop containing nucleotide triphosphate hydrolases"/>
    <property type="match status" value="1"/>
</dbReference>
<evidence type="ECO:0000256" key="6">
    <source>
        <dbReference type="ARBA" id="ARBA00023136"/>
    </source>
</evidence>
<dbReference type="EMBL" id="LWID01000002">
    <property type="protein sequence ID" value="MDG6896411.1"/>
    <property type="molecule type" value="Genomic_DNA"/>
</dbReference>
<keyword evidence="4 7" id="KW-0812">Transmembrane</keyword>
<dbReference type="Proteomes" id="UP001155500">
    <property type="component" value="Unassembled WGS sequence"/>
</dbReference>
<dbReference type="PANTHER" id="PTHR37937:SF1">
    <property type="entry name" value="CONJUGATIVE TRANSFER: DNA TRANSPORT"/>
    <property type="match status" value="1"/>
</dbReference>
<feature type="transmembrane region" description="Helical" evidence="7">
    <location>
        <begin position="12"/>
        <end position="30"/>
    </location>
</feature>
<evidence type="ECO:0000256" key="2">
    <source>
        <dbReference type="ARBA" id="ARBA00008806"/>
    </source>
</evidence>
<evidence type="ECO:0000256" key="5">
    <source>
        <dbReference type="ARBA" id="ARBA00022989"/>
    </source>
</evidence>